<organism evidence="1 2">
    <name type="scientific">Aspergillus fumigatus</name>
    <name type="common">Neosartorya fumigata</name>
    <dbReference type="NCBI Taxonomy" id="746128"/>
    <lineage>
        <taxon>Eukaryota</taxon>
        <taxon>Fungi</taxon>
        <taxon>Dikarya</taxon>
        <taxon>Ascomycota</taxon>
        <taxon>Pezizomycotina</taxon>
        <taxon>Eurotiomycetes</taxon>
        <taxon>Eurotiomycetidae</taxon>
        <taxon>Eurotiales</taxon>
        <taxon>Aspergillaceae</taxon>
        <taxon>Aspergillus</taxon>
        <taxon>Aspergillus subgen. Fumigati</taxon>
    </lineage>
</organism>
<sequence>MGYTHYYTVDNTSSREWQTAWPQLVEDAQKNIDSASIPIGGPDFDAGPPIIDVKQGIHLNGVGDDGHEPLCLDRHGNAGFSFIKTARKPYDEVVACILLRAAVLAPTCVCLSSDGDWEHDWSAPRQLSRDLWGVDVECPWSETEVADD</sequence>
<evidence type="ECO:0000313" key="2">
    <source>
        <dbReference type="Proteomes" id="UP000813423"/>
    </source>
</evidence>
<dbReference type="EMBL" id="JAIBSC010000004">
    <property type="protein sequence ID" value="KAH1910942.1"/>
    <property type="molecule type" value="Genomic_DNA"/>
</dbReference>
<dbReference type="Proteomes" id="UP000813423">
    <property type="component" value="Unassembled WGS sequence"/>
</dbReference>
<reference evidence="1" key="1">
    <citation type="submission" date="2021-08" db="EMBL/GenBank/DDBJ databases">
        <title>Global Aspergillus fumigatus from environmental and clinical sources.</title>
        <authorList>
            <person name="Barber A."/>
            <person name="Sae-Ong T."/>
        </authorList>
    </citation>
    <scope>NUCLEOTIDE SEQUENCE</scope>
    <source>
        <strain evidence="1">NRZ-2016-071</strain>
    </source>
</reference>
<name>A0A229WKG1_ASPFM</name>
<gene>
    <name evidence="1" type="ORF">KXV57_005712</name>
</gene>
<proteinExistence type="predicted"/>
<evidence type="ECO:0000313" key="1">
    <source>
        <dbReference type="EMBL" id="KAH1910942.1"/>
    </source>
</evidence>
<accession>A0A229WKG1</accession>
<comment type="caution">
    <text evidence="1">The sequence shown here is derived from an EMBL/GenBank/DDBJ whole genome shotgun (WGS) entry which is preliminary data.</text>
</comment>
<protein>
    <submittedName>
        <fullName evidence="1">Uncharacterized protein</fullName>
    </submittedName>
</protein>
<dbReference type="AlphaFoldDB" id="A0A229WKG1"/>